<dbReference type="InterPro" id="IPR041577">
    <property type="entry name" value="RT_RNaseH_2"/>
</dbReference>
<gene>
    <name evidence="3" type="ORF">NDU88_001671</name>
</gene>
<name>A0AAV7WND0_PLEWA</name>
<feature type="non-terminal residue" evidence="3">
    <location>
        <position position="1"/>
    </location>
</feature>
<evidence type="ECO:0000256" key="1">
    <source>
        <dbReference type="ARBA" id="ARBA00023268"/>
    </source>
</evidence>
<accession>A0AAV7WND0</accession>
<dbReference type="EMBL" id="JANPWB010000001">
    <property type="protein sequence ID" value="KAJ1214043.1"/>
    <property type="molecule type" value="Genomic_DNA"/>
</dbReference>
<dbReference type="SUPFAM" id="SSF56672">
    <property type="entry name" value="DNA/RNA polymerases"/>
    <property type="match status" value="1"/>
</dbReference>
<sequence>IKPKMNLLEAIDKAPIPSNKDQLKSFLGLAEYYAKFVKNFADVAQPLHRMMKKNLKFEWSKECQQEYSALKQCIINSVELKPFVGGAHTIVSTEASMHGLGAVLMQSHKGKERVIAFASRTLKGAEATYS</sequence>
<comment type="caution">
    <text evidence="3">The sequence shown here is derived from an EMBL/GenBank/DDBJ whole genome shotgun (WGS) entry which is preliminary data.</text>
</comment>
<feature type="non-terminal residue" evidence="3">
    <location>
        <position position="130"/>
    </location>
</feature>
<evidence type="ECO:0000313" key="3">
    <source>
        <dbReference type="EMBL" id="KAJ1214043.1"/>
    </source>
</evidence>
<dbReference type="InterPro" id="IPR050951">
    <property type="entry name" value="Retrovirus_Pol_polyprotein"/>
</dbReference>
<dbReference type="InterPro" id="IPR043128">
    <property type="entry name" value="Rev_trsase/Diguanyl_cyclase"/>
</dbReference>
<evidence type="ECO:0000313" key="4">
    <source>
        <dbReference type="Proteomes" id="UP001066276"/>
    </source>
</evidence>
<dbReference type="Proteomes" id="UP001066276">
    <property type="component" value="Chromosome 1_1"/>
</dbReference>
<organism evidence="3 4">
    <name type="scientific">Pleurodeles waltl</name>
    <name type="common">Iberian ribbed newt</name>
    <dbReference type="NCBI Taxonomy" id="8319"/>
    <lineage>
        <taxon>Eukaryota</taxon>
        <taxon>Metazoa</taxon>
        <taxon>Chordata</taxon>
        <taxon>Craniata</taxon>
        <taxon>Vertebrata</taxon>
        <taxon>Euteleostomi</taxon>
        <taxon>Amphibia</taxon>
        <taxon>Batrachia</taxon>
        <taxon>Caudata</taxon>
        <taxon>Salamandroidea</taxon>
        <taxon>Salamandridae</taxon>
        <taxon>Pleurodelinae</taxon>
        <taxon>Pleurodeles</taxon>
    </lineage>
</organism>
<evidence type="ECO:0000259" key="2">
    <source>
        <dbReference type="Pfam" id="PF17919"/>
    </source>
</evidence>
<dbReference type="Gene3D" id="3.30.70.270">
    <property type="match status" value="1"/>
</dbReference>
<dbReference type="FunFam" id="3.30.70.270:FF:000020">
    <property type="entry name" value="Transposon Tf2-6 polyprotein-like Protein"/>
    <property type="match status" value="1"/>
</dbReference>
<feature type="domain" description="Reverse transcriptase/retrotransposon-derived protein RNase H-like" evidence="2">
    <location>
        <begin position="59"/>
        <end position="130"/>
    </location>
</feature>
<keyword evidence="4" id="KW-1185">Reference proteome</keyword>
<proteinExistence type="predicted"/>
<dbReference type="GO" id="GO:0003824">
    <property type="term" value="F:catalytic activity"/>
    <property type="evidence" value="ECO:0007669"/>
    <property type="project" value="UniProtKB-KW"/>
</dbReference>
<dbReference type="PANTHER" id="PTHR37984:SF5">
    <property type="entry name" value="PROTEIN NYNRIN-LIKE"/>
    <property type="match status" value="1"/>
</dbReference>
<dbReference type="PANTHER" id="PTHR37984">
    <property type="entry name" value="PROTEIN CBG26694"/>
    <property type="match status" value="1"/>
</dbReference>
<protein>
    <recommendedName>
        <fullName evidence="2">Reverse transcriptase/retrotransposon-derived protein RNase H-like domain-containing protein</fullName>
    </recommendedName>
</protein>
<reference evidence="3" key="1">
    <citation type="journal article" date="2022" name="bioRxiv">
        <title>Sequencing and chromosome-scale assembly of the giantPleurodeles waltlgenome.</title>
        <authorList>
            <person name="Brown T."/>
            <person name="Elewa A."/>
            <person name="Iarovenko S."/>
            <person name="Subramanian E."/>
            <person name="Araus A.J."/>
            <person name="Petzold A."/>
            <person name="Susuki M."/>
            <person name="Suzuki K.-i.T."/>
            <person name="Hayashi T."/>
            <person name="Toyoda A."/>
            <person name="Oliveira C."/>
            <person name="Osipova E."/>
            <person name="Leigh N.D."/>
            <person name="Simon A."/>
            <person name="Yun M.H."/>
        </authorList>
    </citation>
    <scope>NUCLEOTIDE SEQUENCE</scope>
    <source>
        <strain evidence="3">20211129_DDA</strain>
        <tissue evidence="3">Liver</tissue>
    </source>
</reference>
<dbReference type="InterPro" id="IPR043502">
    <property type="entry name" value="DNA/RNA_pol_sf"/>
</dbReference>
<keyword evidence="1" id="KW-0511">Multifunctional enzyme</keyword>
<dbReference type="Pfam" id="PF17919">
    <property type="entry name" value="RT_RNaseH_2"/>
    <property type="match status" value="1"/>
</dbReference>
<dbReference type="AlphaFoldDB" id="A0AAV7WND0"/>